<keyword evidence="5" id="KW-0804">Transcription</keyword>
<dbReference type="InterPro" id="IPR013325">
    <property type="entry name" value="RNA_pol_sigma_r2"/>
</dbReference>
<evidence type="ECO:0000256" key="2">
    <source>
        <dbReference type="ARBA" id="ARBA00023015"/>
    </source>
</evidence>
<proteinExistence type="inferred from homology"/>
<dbReference type="InterPro" id="IPR039425">
    <property type="entry name" value="RNA_pol_sigma-70-like"/>
</dbReference>
<dbReference type="SUPFAM" id="SSF88946">
    <property type="entry name" value="Sigma2 domain of RNA polymerase sigma factors"/>
    <property type="match status" value="1"/>
</dbReference>
<evidence type="ECO:0000259" key="6">
    <source>
        <dbReference type="Pfam" id="PF04542"/>
    </source>
</evidence>
<dbReference type="Gene3D" id="1.10.1740.10">
    <property type="match status" value="1"/>
</dbReference>
<dbReference type="PANTHER" id="PTHR43133">
    <property type="entry name" value="RNA POLYMERASE ECF-TYPE SIGMA FACTO"/>
    <property type="match status" value="1"/>
</dbReference>
<dbReference type="Proteomes" id="UP000662747">
    <property type="component" value="Chromosome"/>
</dbReference>
<evidence type="ECO:0000313" key="9">
    <source>
        <dbReference type="Proteomes" id="UP000662747"/>
    </source>
</evidence>
<keyword evidence="9" id="KW-1185">Reference proteome</keyword>
<evidence type="ECO:0000256" key="5">
    <source>
        <dbReference type="ARBA" id="ARBA00023163"/>
    </source>
</evidence>
<organism evidence="8 9">
    <name type="scientific">Pyxidicoccus parkwayensis</name>
    <dbReference type="NCBI Taxonomy" id="2813578"/>
    <lineage>
        <taxon>Bacteria</taxon>
        <taxon>Pseudomonadati</taxon>
        <taxon>Myxococcota</taxon>
        <taxon>Myxococcia</taxon>
        <taxon>Myxococcales</taxon>
        <taxon>Cystobacterineae</taxon>
        <taxon>Myxococcaceae</taxon>
        <taxon>Pyxidicoccus</taxon>
    </lineage>
</organism>
<evidence type="ECO:0000256" key="4">
    <source>
        <dbReference type="ARBA" id="ARBA00023125"/>
    </source>
</evidence>
<reference evidence="8 9" key="1">
    <citation type="submission" date="2021-02" db="EMBL/GenBank/DDBJ databases">
        <title>De Novo genome assembly of isolated myxobacteria.</title>
        <authorList>
            <person name="Stevens D.C."/>
        </authorList>
    </citation>
    <scope>NUCLEOTIDE SEQUENCE [LARGE SCALE GENOMIC DNA]</scope>
    <source>
        <strain evidence="9">SCPEA02</strain>
    </source>
</reference>
<dbReference type="Pfam" id="PF08281">
    <property type="entry name" value="Sigma70_r4_2"/>
    <property type="match status" value="1"/>
</dbReference>
<dbReference type="InterPro" id="IPR007627">
    <property type="entry name" value="RNA_pol_sigma70_r2"/>
</dbReference>
<feature type="domain" description="RNA polymerase sigma-70 region 2" evidence="6">
    <location>
        <begin position="38"/>
        <end position="107"/>
    </location>
</feature>
<dbReference type="SUPFAM" id="SSF88659">
    <property type="entry name" value="Sigma3 and sigma4 domains of RNA polymerase sigma factors"/>
    <property type="match status" value="1"/>
</dbReference>
<dbReference type="NCBIfam" id="TIGR02937">
    <property type="entry name" value="sigma70-ECF"/>
    <property type="match status" value="1"/>
</dbReference>
<dbReference type="InterPro" id="IPR013324">
    <property type="entry name" value="RNA_pol_sigma_r3/r4-like"/>
</dbReference>
<sequence>MKPTLRLLKTRPPPDAQAWEERVQAELRQGDGGAAADLYERLAPVVDRALLRLFGGRDAEHDDLVQSTFEQLVLTLVRGRFAGGCSLETWVTRIATHLGLNVMRSRTTERRHVEREASEEVVSAVAARDGRRDADTWAEVEELRRQLLYLDPVKAETLFLHDVLGHSLSEIAVMMRVSVAAAQSRLVRGRRELEARIEASRKAEVP</sequence>
<dbReference type="InterPro" id="IPR014284">
    <property type="entry name" value="RNA_pol_sigma-70_dom"/>
</dbReference>
<dbReference type="PANTHER" id="PTHR43133:SF8">
    <property type="entry name" value="RNA POLYMERASE SIGMA FACTOR HI_1459-RELATED"/>
    <property type="match status" value="1"/>
</dbReference>
<dbReference type="Gene3D" id="1.10.10.10">
    <property type="entry name" value="Winged helix-like DNA-binding domain superfamily/Winged helix DNA-binding domain"/>
    <property type="match status" value="1"/>
</dbReference>
<dbReference type="InterPro" id="IPR036388">
    <property type="entry name" value="WH-like_DNA-bd_sf"/>
</dbReference>
<feature type="domain" description="RNA polymerase sigma factor 70 region 4 type 2" evidence="7">
    <location>
        <begin position="141"/>
        <end position="193"/>
    </location>
</feature>
<gene>
    <name evidence="8" type="ORF">JY651_50185</name>
</gene>
<comment type="similarity">
    <text evidence="1">Belongs to the sigma-70 factor family. ECF subfamily.</text>
</comment>
<keyword evidence="4" id="KW-0238">DNA-binding</keyword>
<evidence type="ECO:0000313" key="8">
    <source>
        <dbReference type="EMBL" id="QSQ23166.1"/>
    </source>
</evidence>
<accession>A0ABX7NXK3</accession>
<dbReference type="RefSeq" id="WP_206724741.1">
    <property type="nucleotide sequence ID" value="NZ_CP071090.1"/>
</dbReference>
<protein>
    <submittedName>
        <fullName evidence="8">RNA polymerase sigma factor</fullName>
    </submittedName>
</protein>
<dbReference type="InterPro" id="IPR013249">
    <property type="entry name" value="RNA_pol_sigma70_r4_t2"/>
</dbReference>
<evidence type="ECO:0000259" key="7">
    <source>
        <dbReference type="Pfam" id="PF08281"/>
    </source>
</evidence>
<evidence type="ECO:0000256" key="3">
    <source>
        <dbReference type="ARBA" id="ARBA00023082"/>
    </source>
</evidence>
<keyword evidence="3" id="KW-0731">Sigma factor</keyword>
<dbReference type="EMBL" id="CP071090">
    <property type="protein sequence ID" value="QSQ23166.1"/>
    <property type="molecule type" value="Genomic_DNA"/>
</dbReference>
<name>A0ABX7NXK3_9BACT</name>
<dbReference type="Pfam" id="PF04542">
    <property type="entry name" value="Sigma70_r2"/>
    <property type="match status" value="1"/>
</dbReference>
<keyword evidence="2" id="KW-0805">Transcription regulation</keyword>
<evidence type="ECO:0000256" key="1">
    <source>
        <dbReference type="ARBA" id="ARBA00010641"/>
    </source>
</evidence>